<evidence type="ECO:0000313" key="2">
    <source>
        <dbReference type="EMBL" id="GIZ05129.1"/>
    </source>
</evidence>
<evidence type="ECO:0000313" key="3">
    <source>
        <dbReference type="Proteomes" id="UP001054945"/>
    </source>
</evidence>
<dbReference type="SUPFAM" id="SSF101447">
    <property type="entry name" value="Formin homology 2 domain (FH2 domain)"/>
    <property type="match status" value="1"/>
</dbReference>
<feature type="compositionally biased region" description="Low complexity" evidence="1">
    <location>
        <begin position="65"/>
        <end position="74"/>
    </location>
</feature>
<proteinExistence type="predicted"/>
<dbReference type="Proteomes" id="UP001054945">
    <property type="component" value="Unassembled WGS sequence"/>
</dbReference>
<protein>
    <submittedName>
        <fullName evidence="2">Uncharacterized protein</fullName>
    </submittedName>
</protein>
<organism evidence="2 3">
    <name type="scientific">Caerostris extrusa</name>
    <name type="common">Bark spider</name>
    <name type="synonym">Caerostris bankana</name>
    <dbReference type="NCBI Taxonomy" id="172846"/>
    <lineage>
        <taxon>Eukaryota</taxon>
        <taxon>Metazoa</taxon>
        <taxon>Ecdysozoa</taxon>
        <taxon>Arthropoda</taxon>
        <taxon>Chelicerata</taxon>
        <taxon>Arachnida</taxon>
        <taxon>Araneae</taxon>
        <taxon>Araneomorphae</taxon>
        <taxon>Entelegynae</taxon>
        <taxon>Araneoidea</taxon>
        <taxon>Araneidae</taxon>
        <taxon>Caerostris</taxon>
    </lineage>
</organism>
<dbReference type="EMBL" id="BPLR01019217">
    <property type="protein sequence ID" value="GIZ05129.1"/>
    <property type="molecule type" value="Genomic_DNA"/>
</dbReference>
<reference evidence="2 3" key="1">
    <citation type="submission" date="2021-06" db="EMBL/GenBank/DDBJ databases">
        <title>Caerostris extrusa draft genome.</title>
        <authorList>
            <person name="Kono N."/>
            <person name="Arakawa K."/>
        </authorList>
    </citation>
    <scope>NUCLEOTIDE SEQUENCE [LARGE SCALE GENOMIC DNA]</scope>
</reference>
<keyword evidence="3" id="KW-1185">Reference proteome</keyword>
<accession>A0AAV4YFI3</accession>
<gene>
    <name evidence="2" type="ORF">CEXT_598961</name>
</gene>
<dbReference type="AlphaFoldDB" id="A0AAV4YFI3"/>
<name>A0AAV4YFI3_CAEEX</name>
<evidence type="ECO:0000256" key="1">
    <source>
        <dbReference type="SAM" id="MobiDB-lite"/>
    </source>
</evidence>
<comment type="caution">
    <text evidence="2">The sequence shown here is derived from an EMBL/GenBank/DDBJ whole genome shotgun (WGS) entry which is preliminary data.</text>
</comment>
<feature type="compositionally biased region" description="Polar residues" evidence="1">
    <location>
        <begin position="83"/>
        <end position="94"/>
    </location>
</feature>
<feature type="region of interest" description="Disordered" evidence="1">
    <location>
        <begin position="56"/>
        <end position="109"/>
    </location>
</feature>
<sequence>MKTSQKQENPCSKLKISHRVHNKWQYQVQHHPDVFNIHYNLHQTFLFHHFPPPPPPPPPCGKYNTSPSTTSSTTCGGGIPHSTAATSPSLWKWNSSPPPPPPPSLCGSGIAPRHHLSSPLVVSSHLPATHLLLPPWRKWNTSPPPPPPSTLWVSLPSHLPSTMWKGGTSPALLLVGFPPTLPPPPGFPASGLSTTTLSGVCQYHLHHCRLHHQVDENRTYKTARKPPVSPKVPMKPLYWTRIQVQDPPTVHLFQSLLNFLIKKRSQNVGILISSLRISEISQC</sequence>